<dbReference type="SUPFAM" id="SSF55073">
    <property type="entry name" value="Nucleotide cyclase"/>
    <property type="match status" value="1"/>
</dbReference>
<keyword evidence="3" id="KW-1133">Transmembrane helix</keyword>
<dbReference type="PROSITE" id="PS50887">
    <property type="entry name" value="GGDEF"/>
    <property type="match status" value="1"/>
</dbReference>
<evidence type="ECO:0000313" key="6">
    <source>
        <dbReference type="Proteomes" id="UP001431449"/>
    </source>
</evidence>
<comment type="catalytic activity">
    <reaction evidence="2">
        <text>2 GTP = 3',3'-c-di-GMP + 2 diphosphate</text>
        <dbReference type="Rhea" id="RHEA:24898"/>
        <dbReference type="ChEBI" id="CHEBI:33019"/>
        <dbReference type="ChEBI" id="CHEBI:37565"/>
        <dbReference type="ChEBI" id="CHEBI:58805"/>
        <dbReference type="EC" id="2.7.7.65"/>
    </reaction>
</comment>
<feature type="transmembrane region" description="Helical" evidence="3">
    <location>
        <begin position="6"/>
        <end position="27"/>
    </location>
</feature>
<evidence type="ECO:0000256" key="3">
    <source>
        <dbReference type="SAM" id="Phobius"/>
    </source>
</evidence>
<evidence type="ECO:0000256" key="1">
    <source>
        <dbReference type="ARBA" id="ARBA00012528"/>
    </source>
</evidence>
<dbReference type="PANTHER" id="PTHR45138:SF9">
    <property type="entry name" value="DIGUANYLATE CYCLASE DGCM-RELATED"/>
    <property type="match status" value="1"/>
</dbReference>
<dbReference type="Proteomes" id="UP001431449">
    <property type="component" value="Unassembled WGS sequence"/>
</dbReference>
<keyword evidence="3" id="KW-0472">Membrane</keyword>
<evidence type="ECO:0000259" key="4">
    <source>
        <dbReference type="PROSITE" id="PS50887"/>
    </source>
</evidence>
<feature type="transmembrane region" description="Helical" evidence="3">
    <location>
        <begin position="190"/>
        <end position="211"/>
    </location>
</feature>
<evidence type="ECO:0000256" key="2">
    <source>
        <dbReference type="ARBA" id="ARBA00034247"/>
    </source>
</evidence>
<evidence type="ECO:0000313" key="5">
    <source>
        <dbReference type="EMBL" id="MCK7595009.1"/>
    </source>
</evidence>
<dbReference type="SMART" id="SM00267">
    <property type="entry name" value="GGDEF"/>
    <property type="match status" value="1"/>
</dbReference>
<comment type="caution">
    <text evidence="5">The sequence shown here is derived from an EMBL/GenBank/DDBJ whole genome shotgun (WGS) entry which is preliminary data.</text>
</comment>
<gene>
    <name evidence="5" type="ORF">M0G41_15170</name>
</gene>
<accession>A0ABT0GKE9</accession>
<keyword evidence="6" id="KW-1185">Reference proteome</keyword>
<organism evidence="5 6">
    <name type="scientific">Pseudomarimonas salicorniae</name>
    <dbReference type="NCBI Taxonomy" id="2933270"/>
    <lineage>
        <taxon>Bacteria</taxon>
        <taxon>Pseudomonadati</taxon>
        <taxon>Pseudomonadota</taxon>
        <taxon>Gammaproteobacteria</taxon>
        <taxon>Lysobacterales</taxon>
        <taxon>Lysobacteraceae</taxon>
        <taxon>Pseudomarimonas</taxon>
    </lineage>
</organism>
<dbReference type="InterPro" id="IPR050469">
    <property type="entry name" value="Diguanylate_Cyclase"/>
</dbReference>
<dbReference type="InterPro" id="IPR043128">
    <property type="entry name" value="Rev_trsase/Diguanyl_cyclase"/>
</dbReference>
<dbReference type="CDD" id="cd01949">
    <property type="entry name" value="GGDEF"/>
    <property type="match status" value="1"/>
</dbReference>
<dbReference type="EMBL" id="JALNMH010000013">
    <property type="protein sequence ID" value="MCK7595009.1"/>
    <property type="molecule type" value="Genomic_DNA"/>
</dbReference>
<dbReference type="NCBIfam" id="TIGR00254">
    <property type="entry name" value="GGDEF"/>
    <property type="match status" value="1"/>
</dbReference>
<dbReference type="Gene3D" id="3.30.70.270">
    <property type="match status" value="1"/>
</dbReference>
<keyword evidence="3" id="KW-0812">Transmembrane</keyword>
<sequence length="399" mass="43406">MRLDDISILALLAMIALINAGAILWVSRLAPQYPGPRQWSLALLCIAATAGLSISPLPPDSPWRGMLFNPALFAAQLFWLAGTLRFCGRPKRDVWLLAGFVAFVLLNTYLSLVEPNRELRIAISISASAAMKFWLVWVLYRYGRQHRNHAAWAVAISLVCEAMAYLFHAQLALTGQVPFFGGSTQFSTNIVWVAMVLGVTVTTPLYLLLALGRLVGDLDQAANRDMLTGLRNRRGFFASIEPLLAHARRNKGIAAVLMLDVDRFKRLNDRFGHAVGDAVLKVMGKTLQETLRGSDVAVRWGGEEFCAVLVNTDGAGAHSTAERVRRRFAEGCTGIEALRGGRVSVSIGIAYGALATHDFEVLQRKADEALYAAKQAGRDQVVAARLEDPPSPSPSPAAG</sequence>
<dbReference type="PANTHER" id="PTHR45138">
    <property type="entry name" value="REGULATORY COMPONENTS OF SENSORY TRANSDUCTION SYSTEM"/>
    <property type="match status" value="1"/>
</dbReference>
<feature type="transmembrane region" description="Helical" evidence="3">
    <location>
        <begin position="63"/>
        <end position="82"/>
    </location>
</feature>
<feature type="transmembrane region" description="Helical" evidence="3">
    <location>
        <begin position="152"/>
        <end position="170"/>
    </location>
</feature>
<dbReference type="EC" id="2.7.7.65" evidence="1"/>
<feature type="transmembrane region" description="Helical" evidence="3">
    <location>
        <begin position="119"/>
        <end position="140"/>
    </location>
</feature>
<proteinExistence type="predicted"/>
<feature type="domain" description="GGDEF" evidence="4">
    <location>
        <begin position="252"/>
        <end position="386"/>
    </location>
</feature>
<dbReference type="Pfam" id="PF00990">
    <property type="entry name" value="GGDEF"/>
    <property type="match status" value="1"/>
</dbReference>
<name>A0ABT0GKE9_9GAMM</name>
<dbReference type="InterPro" id="IPR000160">
    <property type="entry name" value="GGDEF_dom"/>
</dbReference>
<dbReference type="InterPro" id="IPR029787">
    <property type="entry name" value="Nucleotide_cyclase"/>
</dbReference>
<reference evidence="5" key="1">
    <citation type="submission" date="2022-04" db="EMBL/GenBank/DDBJ databases">
        <title>Lysobacter sp. CAU 1642 isolated from sea sand.</title>
        <authorList>
            <person name="Kim W."/>
        </authorList>
    </citation>
    <scope>NUCLEOTIDE SEQUENCE</scope>
    <source>
        <strain evidence="5">CAU 1642</strain>
    </source>
</reference>
<protein>
    <recommendedName>
        <fullName evidence="1">diguanylate cyclase</fullName>
        <ecNumber evidence="1">2.7.7.65</ecNumber>
    </recommendedName>
</protein>
<feature type="transmembrane region" description="Helical" evidence="3">
    <location>
        <begin position="94"/>
        <end position="113"/>
    </location>
</feature>
<dbReference type="RefSeq" id="WP_248210737.1">
    <property type="nucleotide sequence ID" value="NZ_JALNMH010000013.1"/>
</dbReference>